<evidence type="ECO:0000256" key="17">
    <source>
        <dbReference type="PIRSR" id="PIRSR600823-5"/>
    </source>
</evidence>
<evidence type="ECO:0000256" key="7">
    <source>
        <dbReference type="ARBA" id="ARBA00022729"/>
    </source>
</evidence>
<feature type="domain" description="Plant heme peroxidase family profile" evidence="18">
    <location>
        <begin position="138"/>
        <end position="435"/>
    </location>
</feature>
<feature type="active site" description="Proton acceptor" evidence="13">
    <location>
        <position position="179"/>
    </location>
</feature>
<dbReference type="Gene3D" id="1.10.420.10">
    <property type="entry name" value="Peroxidase, domain 2"/>
    <property type="match status" value="1"/>
</dbReference>
<evidence type="ECO:0000259" key="18">
    <source>
        <dbReference type="PROSITE" id="PS50873"/>
    </source>
</evidence>
<keyword evidence="11 17" id="KW-1015">Disulfide bond</keyword>
<feature type="disulfide bond" evidence="17">
    <location>
        <begin position="231"/>
        <end position="431"/>
    </location>
</feature>
<dbReference type="Gene3D" id="1.10.520.10">
    <property type="match status" value="1"/>
</dbReference>
<evidence type="ECO:0000256" key="1">
    <source>
        <dbReference type="ARBA" id="ARBA00000189"/>
    </source>
</evidence>
<dbReference type="GO" id="GO:0020037">
    <property type="term" value="F:heme binding"/>
    <property type="evidence" value="ECO:0007669"/>
    <property type="project" value="InterPro"/>
</dbReference>
<feature type="binding site" evidence="15">
    <location>
        <position position="187"/>
    </location>
    <ligand>
        <name>Ca(2+)</name>
        <dbReference type="ChEBI" id="CHEBI:29108"/>
        <label>1</label>
    </ligand>
</feature>
<dbReference type="Proteomes" id="UP000077202">
    <property type="component" value="Unassembled WGS sequence"/>
</dbReference>
<feature type="disulfide bond" evidence="17">
    <location>
        <begin position="181"/>
        <end position="186"/>
    </location>
</feature>
<sequence length="435" mass="47707">MDASDSSYPSCNVGVDVHLQSSSLSPKDLETRRKVLTCEQISPEDPQEKNLVMEEDRGILRDRLVRDQIWIATATAIRLRLILLHKTALQTDRPFSLITCRPVLKTKVERSTDSFTMGSKLVASFLVFSVLATVAYAQLSETFYESSCPGGPAKVAEVVTSSIVRDRTLAASLLRLHFHDCFVRGCDASVLLDGPNGEKEAFGNKNSLRGFEVIDDIKRQVEALCPGVVSCADIVALAARDAVVAIRGTNWSVPLGRRDGVVGSAAEANNDLPPPFADFSMLSAMFSRKGLNTRDLVVLSGSHTIGFVSCATMQTRLYNFSSTSATDPTLDPNFANTLKRQCRVGDTTTKIKMDQTKFVDTWDFNFYSNVLRGKALLQSDDALKRNSNSLKIVQQMNRAGSPFNAEFGRAMIKMGQVDVLTGSSGEIRRRCNAIN</sequence>
<dbReference type="InterPro" id="IPR000823">
    <property type="entry name" value="Peroxidase_pln"/>
</dbReference>
<accession>A0A176WBP2</accession>
<keyword evidence="12" id="KW-0376">Hydrogen peroxide</keyword>
<keyword evidence="4" id="KW-0575">Peroxidase</keyword>
<keyword evidence="5" id="KW-0349">Heme</keyword>
<feature type="binding site" evidence="15">
    <location>
        <position position="304"/>
    </location>
    <ligand>
        <name>Ca(2+)</name>
        <dbReference type="ChEBI" id="CHEBI:29108"/>
        <label>2</label>
    </ligand>
</feature>
<comment type="catalytic activity">
    <reaction evidence="1">
        <text>2 a phenolic donor + H2O2 = 2 a phenolic radical donor + 2 H2O</text>
        <dbReference type="Rhea" id="RHEA:56136"/>
        <dbReference type="ChEBI" id="CHEBI:15377"/>
        <dbReference type="ChEBI" id="CHEBI:16240"/>
        <dbReference type="ChEBI" id="CHEBI:139520"/>
        <dbReference type="ChEBI" id="CHEBI:139521"/>
        <dbReference type="EC" id="1.11.1.7"/>
    </reaction>
</comment>
<protein>
    <recommendedName>
        <fullName evidence="18">Plant heme peroxidase family profile domain-containing protein</fullName>
    </recommendedName>
</protein>
<evidence type="ECO:0000256" key="2">
    <source>
        <dbReference type="ARBA" id="ARBA00006873"/>
    </source>
</evidence>
<evidence type="ECO:0000256" key="15">
    <source>
        <dbReference type="PIRSR" id="PIRSR600823-3"/>
    </source>
</evidence>
<keyword evidence="20" id="KW-1185">Reference proteome</keyword>
<reference evidence="19" key="1">
    <citation type="submission" date="2016-03" db="EMBL/GenBank/DDBJ databases">
        <title>Mechanisms controlling the formation of the plant cell surface in tip-growing cells are functionally conserved among land plants.</title>
        <authorList>
            <person name="Honkanen S."/>
            <person name="Jones V.A."/>
            <person name="Morieri G."/>
            <person name="Champion C."/>
            <person name="Hetherington A.J."/>
            <person name="Kelly S."/>
            <person name="Saint-Marcoux D."/>
            <person name="Proust H."/>
            <person name="Prescott H."/>
            <person name="Dolan L."/>
        </authorList>
    </citation>
    <scope>NUCLEOTIDE SEQUENCE [LARGE SCALE GENOMIC DNA]</scope>
    <source>
        <tissue evidence="19">Whole gametophyte</tissue>
    </source>
</reference>
<dbReference type="PROSITE" id="PS50873">
    <property type="entry name" value="PEROXIDASE_4"/>
    <property type="match status" value="1"/>
</dbReference>
<keyword evidence="8 15" id="KW-0106">Calcium</keyword>
<dbReference type="InterPro" id="IPR019793">
    <property type="entry name" value="Peroxidases_heam-ligand_BS"/>
</dbReference>
<dbReference type="AlphaFoldDB" id="A0A176WBP2"/>
<dbReference type="FunFam" id="1.10.420.10:FF:000010">
    <property type="entry name" value="Peroxidase"/>
    <property type="match status" value="1"/>
</dbReference>
<evidence type="ECO:0000256" key="16">
    <source>
        <dbReference type="PIRSR" id="PIRSR600823-4"/>
    </source>
</evidence>
<feature type="binding site" evidence="14">
    <location>
        <position position="273"/>
    </location>
    <ligand>
        <name>substrate</name>
    </ligand>
</feature>
<evidence type="ECO:0000256" key="9">
    <source>
        <dbReference type="ARBA" id="ARBA00023002"/>
    </source>
</evidence>
<dbReference type="InterPro" id="IPR033905">
    <property type="entry name" value="Secretory_peroxidase"/>
</dbReference>
<evidence type="ECO:0000256" key="13">
    <source>
        <dbReference type="PIRSR" id="PIRSR600823-1"/>
    </source>
</evidence>
<dbReference type="PANTHER" id="PTHR31235">
    <property type="entry name" value="PEROXIDASE 25-RELATED"/>
    <property type="match status" value="1"/>
</dbReference>
<dbReference type="EMBL" id="LVLJ01001300">
    <property type="protein sequence ID" value="OAE30567.1"/>
    <property type="molecule type" value="Genomic_DNA"/>
</dbReference>
<keyword evidence="9" id="KW-0560">Oxidoreductase</keyword>
<evidence type="ECO:0000256" key="12">
    <source>
        <dbReference type="ARBA" id="ARBA00023324"/>
    </source>
</evidence>
<feature type="binding site" evidence="15">
    <location>
        <position position="180"/>
    </location>
    <ligand>
        <name>Ca(2+)</name>
        <dbReference type="ChEBI" id="CHEBI:29108"/>
        <label>1</label>
    </ligand>
</feature>
<gene>
    <name evidence="19" type="ORF">AXG93_4877s1210</name>
</gene>
<evidence type="ECO:0000256" key="8">
    <source>
        <dbReference type="ARBA" id="ARBA00022837"/>
    </source>
</evidence>
<name>A0A176WBP2_MARPO</name>
<comment type="cofactor">
    <cofactor evidence="15">
        <name>Ca(2+)</name>
        <dbReference type="ChEBI" id="CHEBI:29108"/>
    </cofactor>
    <text evidence="15">Binds 2 calcium ions per subunit.</text>
</comment>
<feature type="binding site" evidence="15">
    <location>
        <position position="198"/>
    </location>
    <ligand>
        <name>Ca(2+)</name>
        <dbReference type="ChEBI" id="CHEBI:29108"/>
        <label>1</label>
    </ligand>
</feature>
<dbReference type="Pfam" id="PF00141">
    <property type="entry name" value="peroxidase"/>
    <property type="match status" value="1"/>
</dbReference>
<dbReference type="FunFam" id="1.10.520.10:FF:000009">
    <property type="entry name" value="Peroxidase"/>
    <property type="match status" value="1"/>
</dbReference>
<comment type="caution">
    <text evidence="19">The sequence shown here is derived from an EMBL/GenBank/DDBJ whole genome shotgun (WGS) entry which is preliminary data.</text>
</comment>
<evidence type="ECO:0000256" key="5">
    <source>
        <dbReference type="ARBA" id="ARBA00022617"/>
    </source>
</evidence>
<evidence type="ECO:0000256" key="10">
    <source>
        <dbReference type="ARBA" id="ARBA00023004"/>
    </source>
</evidence>
<evidence type="ECO:0000256" key="11">
    <source>
        <dbReference type="ARBA" id="ARBA00023157"/>
    </source>
</evidence>
<keyword evidence="10 15" id="KW-0408">Iron</keyword>
<dbReference type="SUPFAM" id="SSF48113">
    <property type="entry name" value="Heme-dependent peroxidases"/>
    <property type="match status" value="1"/>
</dbReference>
<dbReference type="PRINTS" id="PR00461">
    <property type="entry name" value="PLPEROXIDASE"/>
</dbReference>
<feature type="disulfide bond" evidence="17">
    <location>
        <begin position="148"/>
        <end position="225"/>
    </location>
</feature>
<dbReference type="CDD" id="cd00693">
    <property type="entry name" value="secretory_peroxidase"/>
    <property type="match status" value="1"/>
</dbReference>
<feature type="binding site" evidence="15">
    <location>
        <position position="183"/>
    </location>
    <ligand>
        <name>Ca(2+)</name>
        <dbReference type="ChEBI" id="CHEBI:29108"/>
        <label>1</label>
    </ligand>
</feature>
<evidence type="ECO:0000256" key="3">
    <source>
        <dbReference type="ARBA" id="ARBA00022525"/>
    </source>
</evidence>
<dbReference type="PRINTS" id="PR00458">
    <property type="entry name" value="PEROXIDASE"/>
</dbReference>
<proteinExistence type="inferred from homology"/>
<feature type="disulfide bond" evidence="17">
    <location>
        <begin position="310"/>
        <end position="342"/>
    </location>
</feature>
<dbReference type="GO" id="GO:0046872">
    <property type="term" value="F:metal ion binding"/>
    <property type="evidence" value="ECO:0007669"/>
    <property type="project" value="UniProtKB-KW"/>
</dbReference>
<dbReference type="InterPro" id="IPR010255">
    <property type="entry name" value="Haem_peroxidase_sf"/>
</dbReference>
<evidence type="ECO:0000256" key="6">
    <source>
        <dbReference type="ARBA" id="ARBA00022723"/>
    </source>
</evidence>
<feature type="binding site" evidence="15">
    <location>
        <position position="363"/>
    </location>
    <ligand>
        <name>Ca(2+)</name>
        <dbReference type="ChEBI" id="CHEBI:29108"/>
        <label>2</label>
    </ligand>
</feature>
<feature type="binding site" evidence="15">
    <location>
        <position position="354"/>
    </location>
    <ligand>
        <name>Ca(2+)</name>
        <dbReference type="ChEBI" id="CHEBI:29108"/>
        <label>2</label>
    </ligand>
</feature>
<dbReference type="InterPro" id="IPR002016">
    <property type="entry name" value="Haem_peroxidase"/>
</dbReference>
<comment type="similarity">
    <text evidence="2">Belongs to the peroxidase family. Ascorbate peroxidase subfamily.</text>
</comment>
<dbReference type="PROSITE" id="PS00436">
    <property type="entry name" value="PEROXIDASE_2"/>
    <property type="match status" value="1"/>
</dbReference>
<keyword evidence="6 15" id="KW-0479">Metal-binding</keyword>
<evidence type="ECO:0000256" key="4">
    <source>
        <dbReference type="ARBA" id="ARBA00022559"/>
    </source>
</evidence>
<dbReference type="GO" id="GO:0006979">
    <property type="term" value="P:response to oxidative stress"/>
    <property type="evidence" value="ECO:0007669"/>
    <property type="project" value="InterPro"/>
</dbReference>
<comment type="cofactor">
    <cofactor evidence="15">
        <name>heme b</name>
        <dbReference type="ChEBI" id="CHEBI:60344"/>
    </cofactor>
    <text evidence="15">Binds 1 heme b (iron(II)-protoporphyrin IX) group per subunit.</text>
</comment>
<dbReference type="InterPro" id="IPR019794">
    <property type="entry name" value="Peroxidases_AS"/>
</dbReference>
<dbReference type="PROSITE" id="PS00435">
    <property type="entry name" value="PEROXIDASE_1"/>
    <property type="match status" value="1"/>
</dbReference>
<evidence type="ECO:0000313" key="20">
    <source>
        <dbReference type="Proteomes" id="UP000077202"/>
    </source>
</evidence>
<evidence type="ECO:0000256" key="14">
    <source>
        <dbReference type="PIRSR" id="PIRSR600823-2"/>
    </source>
</evidence>
<keyword evidence="7" id="KW-0732">Signal</keyword>
<dbReference type="GO" id="GO:0140825">
    <property type="term" value="F:lactoperoxidase activity"/>
    <property type="evidence" value="ECO:0007669"/>
    <property type="project" value="UniProtKB-EC"/>
</dbReference>
<feature type="binding site" evidence="15">
    <location>
        <position position="185"/>
    </location>
    <ligand>
        <name>Ca(2+)</name>
        <dbReference type="ChEBI" id="CHEBI:29108"/>
        <label>1</label>
    </ligand>
</feature>
<feature type="binding site" description="axial binding residue" evidence="15">
    <location>
        <position position="303"/>
    </location>
    <ligand>
        <name>heme b</name>
        <dbReference type="ChEBI" id="CHEBI:60344"/>
    </ligand>
    <ligandPart>
        <name>Fe</name>
        <dbReference type="ChEBI" id="CHEBI:18248"/>
    </ligandPart>
</feature>
<evidence type="ECO:0000313" key="19">
    <source>
        <dbReference type="EMBL" id="OAE30567.1"/>
    </source>
</evidence>
<feature type="site" description="Transition state stabilizer" evidence="16">
    <location>
        <position position="175"/>
    </location>
</feature>
<keyword evidence="3" id="KW-0964">Secreted</keyword>
<dbReference type="GO" id="GO:0042744">
    <property type="term" value="P:hydrogen peroxide catabolic process"/>
    <property type="evidence" value="ECO:0007669"/>
    <property type="project" value="UniProtKB-KW"/>
</dbReference>
<feature type="binding site" evidence="15">
    <location>
        <position position="189"/>
    </location>
    <ligand>
        <name>Ca(2+)</name>
        <dbReference type="ChEBI" id="CHEBI:29108"/>
        <label>1</label>
    </ligand>
</feature>
<organism evidence="19 20">
    <name type="scientific">Marchantia polymorpha subsp. ruderalis</name>
    <dbReference type="NCBI Taxonomy" id="1480154"/>
    <lineage>
        <taxon>Eukaryota</taxon>
        <taxon>Viridiplantae</taxon>
        <taxon>Streptophyta</taxon>
        <taxon>Embryophyta</taxon>
        <taxon>Marchantiophyta</taxon>
        <taxon>Marchantiopsida</taxon>
        <taxon>Marchantiidae</taxon>
        <taxon>Marchantiales</taxon>
        <taxon>Marchantiaceae</taxon>
        <taxon>Marchantia</taxon>
    </lineage>
</organism>